<accession>X1AJW5</accession>
<dbReference type="EMBL" id="BART01003192">
    <property type="protein sequence ID" value="GAG72833.1"/>
    <property type="molecule type" value="Genomic_DNA"/>
</dbReference>
<name>X1AJW5_9ZZZZ</name>
<reference evidence="1" key="1">
    <citation type="journal article" date="2014" name="Front. Microbiol.">
        <title>High frequency of phylogenetically diverse reductive dehalogenase-homologous genes in deep subseafloor sedimentary metagenomes.</title>
        <authorList>
            <person name="Kawai M."/>
            <person name="Futagami T."/>
            <person name="Toyoda A."/>
            <person name="Takaki Y."/>
            <person name="Nishi S."/>
            <person name="Hori S."/>
            <person name="Arai W."/>
            <person name="Tsubouchi T."/>
            <person name="Morono Y."/>
            <person name="Uchiyama I."/>
            <person name="Ito T."/>
            <person name="Fujiyama A."/>
            <person name="Inagaki F."/>
            <person name="Takami H."/>
        </authorList>
    </citation>
    <scope>NUCLEOTIDE SEQUENCE</scope>
    <source>
        <strain evidence="1">Expedition CK06-06</strain>
    </source>
</reference>
<sequence length="188" mass="21235">DADDTDDMSIAFVVGHKRNNANLLKLRIDRKHLPAHVKLAFDYVDERTTKEVNRLLDEFKEKHHLVDICDLTILTEAKGQIHCPKTGEISPVIIAPNTHLALTCCHAIGDAVDYRLSPIQEGKRTVFGLPALQRAYVPVPRKPGSYQVLALMVKGLRNLKKGEYQVDIYQEDRTGRIEGGVNFLIRKK</sequence>
<evidence type="ECO:0000313" key="1">
    <source>
        <dbReference type="EMBL" id="GAG72833.1"/>
    </source>
</evidence>
<gene>
    <name evidence="1" type="ORF">S01H4_09028</name>
</gene>
<comment type="caution">
    <text evidence="1">The sequence shown here is derived from an EMBL/GenBank/DDBJ whole genome shotgun (WGS) entry which is preliminary data.</text>
</comment>
<protein>
    <submittedName>
        <fullName evidence="1">Uncharacterized protein</fullName>
    </submittedName>
</protein>
<organism evidence="1">
    <name type="scientific">marine sediment metagenome</name>
    <dbReference type="NCBI Taxonomy" id="412755"/>
    <lineage>
        <taxon>unclassified sequences</taxon>
        <taxon>metagenomes</taxon>
        <taxon>ecological metagenomes</taxon>
    </lineage>
</organism>
<proteinExistence type="predicted"/>
<feature type="non-terminal residue" evidence="1">
    <location>
        <position position="1"/>
    </location>
</feature>
<dbReference type="AlphaFoldDB" id="X1AJW5"/>